<name>A0A9I9CCP8_CUCME</name>
<dbReference type="AlphaFoldDB" id="A0A9I9CCP8"/>
<protein>
    <submittedName>
        <fullName evidence="1">Uncharacterized protein</fullName>
    </submittedName>
</protein>
<sequence length="93" mass="10273">VGRLVARLGLDRCLARLGPRLGSRLATQLESLLGLLLGSARIGSGLQRETGQPRVTDLRRSTTVMNRSLEAFDDRPCFNAADDRKRGARRWLA</sequence>
<accession>A0A9I9CCP8</accession>
<dbReference type="EnsemblPlants" id="MELO3C000990.2.1">
    <property type="protein sequence ID" value="MELO3C000990.2.1"/>
    <property type="gene ID" value="MELO3C000990.2"/>
</dbReference>
<reference evidence="1" key="1">
    <citation type="submission" date="2023-03" db="UniProtKB">
        <authorList>
            <consortium name="EnsemblPlants"/>
        </authorList>
    </citation>
    <scope>IDENTIFICATION</scope>
</reference>
<organism evidence="1">
    <name type="scientific">Cucumis melo</name>
    <name type="common">Muskmelon</name>
    <dbReference type="NCBI Taxonomy" id="3656"/>
    <lineage>
        <taxon>Eukaryota</taxon>
        <taxon>Viridiplantae</taxon>
        <taxon>Streptophyta</taxon>
        <taxon>Embryophyta</taxon>
        <taxon>Tracheophyta</taxon>
        <taxon>Spermatophyta</taxon>
        <taxon>Magnoliopsida</taxon>
        <taxon>eudicotyledons</taxon>
        <taxon>Gunneridae</taxon>
        <taxon>Pentapetalae</taxon>
        <taxon>rosids</taxon>
        <taxon>fabids</taxon>
        <taxon>Cucurbitales</taxon>
        <taxon>Cucurbitaceae</taxon>
        <taxon>Benincaseae</taxon>
        <taxon>Cucumis</taxon>
    </lineage>
</organism>
<evidence type="ECO:0000313" key="1">
    <source>
        <dbReference type="EnsemblPlants" id="MELO3C000990.2.1"/>
    </source>
</evidence>
<dbReference type="Gramene" id="MELO3C000990.2.1">
    <property type="protein sequence ID" value="MELO3C000990.2.1"/>
    <property type="gene ID" value="MELO3C000990.2"/>
</dbReference>
<proteinExistence type="predicted"/>